<name>A0ACB8BU06_9AGAM</name>
<keyword evidence="1" id="KW-0689">Ribosomal protein</keyword>
<organism evidence="1 2">
    <name type="scientific">Leucogyrophana mollusca</name>
    <dbReference type="NCBI Taxonomy" id="85980"/>
    <lineage>
        <taxon>Eukaryota</taxon>
        <taxon>Fungi</taxon>
        <taxon>Dikarya</taxon>
        <taxon>Basidiomycota</taxon>
        <taxon>Agaricomycotina</taxon>
        <taxon>Agaricomycetes</taxon>
        <taxon>Agaricomycetidae</taxon>
        <taxon>Boletales</taxon>
        <taxon>Boletales incertae sedis</taxon>
        <taxon>Leucogyrophana</taxon>
    </lineage>
</organism>
<dbReference type="EMBL" id="MU266352">
    <property type="protein sequence ID" value="KAH7928531.1"/>
    <property type="molecule type" value="Genomic_DNA"/>
</dbReference>
<accession>A0ACB8BU06</accession>
<evidence type="ECO:0000313" key="2">
    <source>
        <dbReference type="Proteomes" id="UP000790709"/>
    </source>
</evidence>
<keyword evidence="1" id="KW-0687">Ribonucleoprotein</keyword>
<evidence type="ECO:0000313" key="1">
    <source>
        <dbReference type="EMBL" id="KAH7928531.1"/>
    </source>
</evidence>
<protein>
    <submittedName>
        <fullName evidence="1">Ribosomal protein S16</fullName>
    </submittedName>
</protein>
<reference evidence="1" key="1">
    <citation type="journal article" date="2021" name="New Phytol.">
        <title>Evolutionary innovations through gain and loss of genes in the ectomycorrhizal Boletales.</title>
        <authorList>
            <person name="Wu G."/>
            <person name="Miyauchi S."/>
            <person name="Morin E."/>
            <person name="Kuo A."/>
            <person name="Drula E."/>
            <person name="Varga T."/>
            <person name="Kohler A."/>
            <person name="Feng B."/>
            <person name="Cao Y."/>
            <person name="Lipzen A."/>
            <person name="Daum C."/>
            <person name="Hundley H."/>
            <person name="Pangilinan J."/>
            <person name="Johnson J."/>
            <person name="Barry K."/>
            <person name="LaButti K."/>
            <person name="Ng V."/>
            <person name="Ahrendt S."/>
            <person name="Min B."/>
            <person name="Choi I.G."/>
            <person name="Park H."/>
            <person name="Plett J.M."/>
            <person name="Magnuson J."/>
            <person name="Spatafora J.W."/>
            <person name="Nagy L.G."/>
            <person name="Henrissat B."/>
            <person name="Grigoriev I.V."/>
            <person name="Yang Z.L."/>
            <person name="Xu J."/>
            <person name="Martin F.M."/>
        </authorList>
    </citation>
    <scope>NUCLEOTIDE SEQUENCE</scope>
    <source>
        <strain evidence="1">KUC20120723A-06</strain>
    </source>
</reference>
<keyword evidence="2" id="KW-1185">Reference proteome</keyword>
<gene>
    <name evidence="1" type="ORF">BV22DRAFT_1192779</name>
</gene>
<dbReference type="Proteomes" id="UP000790709">
    <property type="component" value="Unassembled WGS sequence"/>
</dbReference>
<comment type="caution">
    <text evidence="1">The sequence shown here is derived from an EMBL/GenBank/DDBJ whole genome shotgun (WGS) entry which is preliminary data.</text>
</comment>
<sequence>MPVRIRMAMHGRRHNRIFHLVAIDQRKRRDAKPMELLGIYDPALKLGEAHKTVKWSVDRIKYWLGVGALPSKSAVRLLEWGGVIPPDSKYHPKALGPRPTPEVIPQVAGDKIGFAASSSGTTPAPSTS</sequence>
<proteinExistence type="predicted"/>